<dbReference type="AlphaFoldDB" id="A0A0R2P613"/>
<protein>
    <submittedName>
        <fullName evidence="7">Threonine aldolase</fullName>
    </submittedName>
</protein>
<comment type="similarity">
    <text evidence="2">Belongs to the threonine aldolase family.</text>
</comment>
<dbReference type="FunFam" id="3.40.640.10:FF:000030">
    <property type="entry name" value="Low-specificity L-threonine aldolase"/>
    <property type="match status" value="1"/>
</dbReference>
<evidence type="ECO:0000256" key="2">
    <source>
        <dbReference type="ARBA" id="ARBA00006966"/>
    </source>
</evidence>
<reference evidence="7 8" key="1">
    <citation type="submission" date="2015-10" db="EMBL/GenBank/DDBJ databases">
        <title>Metagenome-Assembled Genomes uncover a global brackish microbiome.</title>
        <authorList>
            <person name="Hugerth L.W."/>
            <person name="Larsson J."/>
            <person name="Alneberg J."/>
            <person name="Lindh M.V."/>
            <person name="Legrand C."/>
            <person name="Pinhassi J."/>
            <person name="Andersson A.F."/>
        </authorList>
    </citation>
    <scope>NUCLEOTIDE SEQUENCE [LARGE SCALE GENOMIC DNA]</scope>
    <source>
        <strain evidence="7">BACL2 MAG-121220-bin52</strain>
    </source>
</reference>
<organism evidence="7 8">
    <name type="scientific">Actinobacteria bacterium BACL2 MAG-121220-bin52</name>
    <dbReference type="NCBI Taxonomy" id="1655573"/>
    <lineage>
        <taxon>Bacteria</taxon>
        <taxon>Bacillati</taxon>
        <taxon>Actinomycetota</taxon>
        <taxon>Actinomycetes</taxon>
        <taxon>Actinomycetes incertae sedis</taxon>
        <taxon>ac1 cluster</taxon>
    </lineage>
</organism>
<dbReference type="EMBL" id="LIAX01000041">
    <property type="protein sequence ID" value="KRO33412.1"/>
    <property type="molecule type" value="Genomic_DNA"/>
</dbReference>
<dbReference type="GO" id="GO:0008732">
    <property type="term" value="F:L-allo-threonine aldolase activity"/>
    <property type="evidence" value="ECO:0007669"/>
    <property type="project" value="TreeGrafter"/>
</dbReference>
<evidence type="ECO:0000256" key="1">
    <source>
        <dbReference type="ARBA" id="ARBA00001933"/>
    </source>
</evidence>
<dbReference type="Gene3D" id="3.90.1150.10">
    <property type="entry name" value="Aspartate Aminotransferase, domain 1"/>
    <property type="match status" value="1"/>
</dbReference>
<feature type="domain" description="Aromatic amino acid beta-eliminating lyase/threonine aldolase" evidence="6">
    <location>
        <begin position="9"/>
        <end position="292"/>
    </location>
</feature>
<dbReference type="InterPro" id="IPR015422">
    <property type="entry name" value="PyrdxlP-dep_Trfase_small"/>
</dbReference>
<evidence type="ECO:0000313" key="8">
    <source>
        <dbReference type="Proteomes" id="UP000054017"/>
    </source>
</evidence>
<dbReference type="SUPFAM" id="SSF53383">
    <property type="entry name" value="PLP-dependent transferases"/>
    <property type="match status" value="1"/>
</dbReference>
<dbReference type="GO" id="GO:0005829">
    <property type="term" value="C:cytosol"/>
    <property type="evidence" value="ECO:0007669"/>
    <property type="project" value="TreeGrafter"/>
</dbReference>
<dbReference type="GO" id="GO:0006545">
    <property type="term" value="P:glycine biosynthetic process"/>
    <property type="evidence" value="ECO:0007669"/>
    <property type="project" value="TreeGrafter"/>
</dbReference>
<keyword evidence="4" id="KW-0456">Lyase</keyword>
<evidence type="ECO:0000256" key="4">
    <source>
        <dbReference type="ARBA" id="ARBA00023239"/>
    </source>
</evidence>
<name>A0A0R2P613_9ACTN</name>
<keyword evidence="3" id="KW-0663">Pyridoxal phosphate</keyword>
<dbReference type="InterPro" id="IPR015424">
    <property type="entry name" value="PyrdxlP-dep_Trfase"/>
</dbReference>
<dbReference type="Proteomes" id="UP000054017">
    <property type="component" value="Unassembled WGS sequence"/>
</dbReference>
<dbReference type="InterPro" id="IPR023603">
    <property type="entry name" value="Low_specificity_L-TA-like"/>
</dbReference>
<dbReference type="Gene3D" id="3.40.640.10">
    <property type="entry name" value="Type I PLP-dependent aspartate aminotransferase-like (Major domain)"/>
    <property type="match status" value="1"/>
</dbReference>
<evidence type="ECO:0000256" key="3">
    <source>
        <dbReference type="ARBA" id="ARBA00022898"/>
    </source>
</evidence>
<dbReference type="PIRSF" id="PIRSF017617">
    <property type="entry name" value="Thr_aldolase"/>
    <property type="match status" value="1"/>
</dbReference>
<dbReference type="PANTHER" id="PTHR48097">
    <property type="entry name" value="L-THREONINE ALDOLASE-RELATED"/>
    <property type="match status" value="1"/>
</dbReference>
<sequence length="354" mass="37962">MADTLEIIDLRSDTVTKPSLEMRSAMASAEVGDDVYSDDPTVNSLEERVAELFGKEAALFTPSGSLANQLSIRSLVSPGEELICETNSHIARAELGAAATFSGITTRTWLAERGLLKASQVLDLAKPDSGPYLVSTTAIAIENTHNFGGGSIQPIEEIALLSRKARELGLFLHLDGARIWNAHIASGISLVEYGKYFETISVCLSKGLGAPVGSLMISNKERISSSRVWRKRYGAGMRQVGILAAAGHYALDHNISRLADDHIKAKKLAQVCANAAPSTINPDFVETNIVGLDLSQANVSALEFASSAKQKGLLVSALGKSYLRLVTHMDITDEANERAGAILQELLERAFVLK</sequence>
<evidence type="ECO:0000256" key="5">
    <source>
        <dbReference type="PIRSR" id="PIRSR017617-1"/>
    </source>
</evidence>
<evidence type="ECO:0000259" key="6">
    <source>
        <dbReference type="Pfam" id="PF01212"/>
    </source>
</evidence>
<dbReference type="InterPro" id="IPR015421">
    <property type="entry name" value="PyrdxlP-dep_Trfase_major"/>
</dbReference>
<gene>
    <name evidence="7" type="ORF">ABR65_03185</name>
</gene>
<dbReference type="NCBIfam" id="NF041359">
    <property type="entry name" value="GntG_guanitoxin"/>
    <property type="match status" value="1"/>
</dbReference>
<dbReference type="InterPro" id="IPR001597">
    <property type="entry name" value="ArAA_b-elim_lyase/Thr_aldolase"/>
</dbReference>
<comment type="cofactor">
    <cofactor evidence="1">
        <name>pyridoxal 5'-phosphate</name>
        <dbReference type="ChEBI" id="CHEBI:597326"/>
    </cofactor>
</comment>
<accession>A0A0R2P613</accession>
<dbReference type="PANTHER" id="PTHR48097:SF9">
    <property type="entry name" value="L-THREONINE ALDOLASE"/>
    <property type="match status" value="1"/>
</dbReference>
<feature type="modified residue" description="N6-(pyridoxal phosphate)lysine" evidence="5">
    <location>
        <position position="206"/>
    </location>
</feature>
<evidence type="ECO:0000313" key="7">
    <source>
        <dbReference type="EMBL" id="KRO33412.1"/>
    </source>
</evidence>
<dbReference type="GO" id="GO:0006567">
    <property type="term" value="P:L-threonine catabolic process"/>
    <property type="evidence" value="ECO:0007669"/>
    <property type="project" value="TreeGrafter"/>
</dbReference>
<proteinExistence type="inferred from homology"/>
<dbReference type="Pfam" id="PF01212">
    <property type="entry name" value="Beta_elim_lyase"/>
    <property type="match status" value="1"/>
</dbReference>
<comment type="caution">
    <text evidence="7">The sequence shown here is derived from an EMBL/GenBank/DDBJ whole genome shotgun (WGS) entry which is preliminary data.</text>
</comment>